<dbReference type="EMBL" id="LSSK01000968">
    <property type="protein sequence ID" value="OMH81127.1"/>
    <property type="molecule type" value="Genomic_DNA"/>
</dbReference>
<dbReference type="GO" id="GO:0006338">
    <property type="term" value="P:chromatin remodeling"/>
    <property type="evidence" value="ECO:0007669"/>
    <property type="project" value="UniProtKB-UniRule"/>
</dbReference>
<evidence type="ECO:0000256" key="2">
    <source>
        <dbReference type="ARBA" id="ARBA00007025"/>
    </source>
</evidence>
<evidence type="ECO:0000259" key="15">
    <source>
        <dbReference type="PROSITE" id="PS51194"/>
    </source>
</evidence>
<dbReference type="Gene3D" id="3.40.50.10810">
    <property type="entry name" value="Tandem AAA-ATPase domain"/>
    <property type="match status" value="1"/>
</dbReference>
<feature type="domain" description="DBINO" evidence="16">
    <location>
        <begin position="1"/>
        <end position="37"/>
    </location>
</feature>
<evidence type="ECO:0000256" key="9">
    <source>
        <dbReference type="ARBA" id="ARBA00023159"/>
    </source>
</evidence>
<feature type="compositionally biased region" description="Low complexity" evidence="13">
    <location>
        <begin position="61"/>
        <end position="72"/>
    </location>
</feature>
<dbReference type="GO" id="GO:0016887">
    <property type="term" value="F:ATP hydrolysis activity"/>
    <property type="evidence" value="ECO:0007669"/>
    <property type="project" value="TreeGrafter"/>
</dbReference>
<comment type="function">
    <text evidence="12">ATPase component of the INO80 complex which remodels chromatin by shifting nucleosomes and is involved in DNA repair.</text>
</comment>
<dbReference type="Pfam" id="PF13892">
    <property type="entry name" value="DBINO"/>
    <property type="match status" value="1"/>
</dbReference>
<dbReference type="GO" id="GO:0006281">
    <property type="term" value="P:DNA repair"/>
    <property type="evidence" value="ECO:0007669"/>
    <property type="project" value="UniProtKB-UniRule"/>
</dbReference>
<feature type="compositionally biased region" description="Basic and acidic residues" evidence="13">
    <location>
        <begin position="97"/>
        <end position="127"/>
    </location>
</feature>
<keyword evidence="10 12" id="KW-0234">DNA repair</keyword>
<dbReference type="GO" id="GO:0003677">
    <property type="term" value="F:DNA binding"/>
    <property type="evidence" value="ECO:0007669"/>
    <property type="project" value="UniProtKB-UniRule"/>
</dbReference>
<protein>
    <recommendedName>
        <fullName evidence="3 12">Chromatin-remodeling ATPase INO80</fullName>
        <ecNumber evidence="12">3.6.4.-</ecNumber>
    </recommendedName>
</protein>
<dbReference type="PANTHER" id="PTHR45685">
    <property type="entry name" value="HELICASE SRCAP-RELATED"/>
    <property type="match status" value="1"/>
</dbReference>
<evidence type="ECO:0000256" key="12">
    <source>
        <dbReference type="RuleBase" id="RU368001"/>
    </source>
</evidence>
<evidence type="ECO:0000256" key="10">
    <source>
        <dbReference type="ARBA" id="ARBA00023204"/>
    </source>
</evidence>
<dbReference type="InterPro" id="IPR049730">
    <property type="entry name" value="SNF2/RAD54-like_C"/>
</dbReference>
<evidence type="ECO:0000259" key="14">
    <source>
        <dbReference type="PROSITE" id="PS51192"/>
    </source>
</evidence>
<dbReference type="InterPro" id="IPR027417">
    <property type="entry name" value="P-loop_NTPase"/>
</dbReference>
<evidence type="ECO:0000313" key="17">
    <source>
        <dbReference type="EMBL" id="OMH81127.1"/>
    </source>
</evidence>
<evidence type="ECO:0000256" key="3">
    <source>
        <dbReference type="ARBA" id="ARBA00019805"/>
    </source>
</evidence>
<dbReference type="CDD" id="cd18793">
    <property type="entry name" value="SF2_C_SNF"/>
    <property type="match status" value="1"/>
</dbReference>
<dbReference type="SMART" id="SM00490">
    <property type="entry name" value="HELICc"/>
    <property type="match status" value="1"/>
</dbReference>
<keyword evidence="7 12" id="KW-0067">ATP-binding</keyword>
<evidence type="ECO:0000259" key="16">
    <source>
        <dbReference type="PROSITE" id="PS51413"/>
    </source>
</evidence>
<dbReference type="Gene3D" id="3.40.50.300">
    <property type="entry name" value="P-loop containing nucleotide triphosphate hydrolases"/>
    <property type="match status" value="1"/>
</dbReference>
<dbReference type="InterPro" id="IPR014001">
    <property type="entry name" value="Helicase_ATP-bd"/>
</dbReference>
<keyword evidence="6 12" id="KW-0378">Hydrolase</keyword>
<evidence type="ECO:0000256" key="13">
    <source>
        <dbReference type="SAM" id="MobiDB-lite"/>
    </source>
</evidence>
<evidence type="ECO:0000256" key="5">
    <source>
        <dbReference type="ARBA" id="ARBA00022763"/>
    </source>
</evidence>
<dbReference type="GO" id="GO:0042393">
    <property type="term" value="F:histone binding"/>
    <property type="evidence" value="ECO:0007669"/>
    <property type="project" value="TreeGrafter"/>
</dbReference>
<feature type="region of interest" description="Disordered" evidence="13">
    <location>
        <begin position="839"/>
        <end position="863"/>
    </location>
</feature>
<comment type="similarity">
    <text evidence="2 12">Belongs to the SNF2/RAD54 helicase family.</text>
</comment>
<keyword evidence="11" id="KW-0539">Nucleus</keyword>
<dbReference type="PROSITE" id="PS51192">
    <property type="entry name" value="HELICASE_ATP_BIND_1"/>
    <property type="match status" value="1"/>
</dbReference>
<keyword evidence="8 12" id="KW-0238">DNA-binding</keyword>
<dbReference type="GO" id="GO:0004386">
    <property type="term" value="F:helicase activity"/>
    <property type="evidence" value="ECO:0007669"/>
    <property type="project" value="UniProtKB-KW"/>
</dbReference>
<keyword evidence="17" id="KW-0347">Helicase</keyword>
<dbReference type="PROSITE" id="PS51413">
    <property type="entry name" value="DBINO"/>
    <property type="match status" value="1"/>
</dbReference>
<dbReference type="OrthoDB" id="448448at2759"/>
<proteinExistence type="inferred from homology"/>
<name>A0A1R1PJK9_ZANCU</name>
<evidence type="ECO:0000256" key="8">
    <source>
        <dbReference type="ARBA" id="ARBA00023125"/>
    </source>
</evidence>
<keyword evidence="4" id="KW-0547">Nucleotide-binding</keyword>
<evidence type="ECO:0000313" key="18">
    <source>
        <dbReference type="Proteomes" id="UP000188320"/>
    </source>
</evidence>
<comment type="caution">
    <text evidence="17">The sequence shown here is derived from an EMBL/GenBank/DDBJ whole genome shotgun (WGS) entry which is preliminary data.</text>
</comment>
<dbReference type="FunFam" id="3.40.50.10810:FF:000006">
    <property type="entry name" value="Putative DNA helicase INO80"/>
    <property type="match status" value="1"/>
</dbReference>
<feature type="non-terminal residue" evidence="17">
    <location>
        <position position="863"/>
    </location>
</feature>
<feature type="compositionally biased region" description="Acidic residues" evidence="13">
    <location>
        <begin position="75"/>
        <end position="96"/>
    </location>
</feature>
<dbReference type="InterPro" id="IPR050520">
    <property type="entry name" value="INO80/SWR1_helicase"/>
</dbReference>
<evidence type="ECO:0000256" key="1">
    <source>
        <dbReference type="ARBA" id="ARBA00004123"/>
    </source>
</evidence>
<evidence type="ECO:0000256" key="4">
    <source>
        <dbReference type="ARBA" id="ARBA00022741"/>
    </source>
</evidence>
<evidence type="ECO:0000256" key="11">
    <source>
        <dbReference type="ARBA" id="ARBA00023242"/>
    </source>
</evidence>
<dbReference type="PANTHER" id="PTHR45685:SF2">
    <property type="entry name" value="CHROMATIN-REMODELING ATPASE INO80"/>
    <property type="match status" value="1"/>
</dbReference>
<dbReference type="SUPFAM" id="SSF52540">
    <property type="entry name" value="P-loop containing nucleoside triphosphate hydrolases"/>
    <property type="match status" value="2"/>
</dbReference>
<feature type="region of interest" description="Disordered" evidence="13">
    <location>
        <begin position="38"/>
        <end position="130"/>
    </location>
</feature>
<evidence type="ECO:0000256" key="6">
    <source>
        <dbReference type="ARBA" id="ARBA00022801"/>
    </source>
</evidence>
<accession>A0A1R1PJK9</accession>
<dbReference type="AlphaFoldDB" id="A0A1R1PJK9"/>
<dbReference type="InterPro" id="IPR038718">
    <property type="entry name" value="SNF2-like_sf"/>
</dbReference>
<dbReference type="Pfam" id="PF00271">
    <property type="entry name" value="Helicase_C"/>
    <property type="match status" value="1"/>
</dbReference>
<dbReference type="InterPro" id="IPR020838">
    <property type="entry name" value="DBINO"/>
</dbReference>
<comment type="subunit">
    <text evidence="12">Component of the INO80 chromatin-remodeling complex.</text>
</comment>
<reference evidence="18" key="1">
    <citation type="submission" date="2017-01" db="EMBL/GenBank/DDBJ databases">
        <authorList>
            <person name="Wang Y."/>
            <person name="White M."/>
            <person name="Kvist S."/>
            <person name="Moncalvo J.-M."/>
        </authorList>
    </citation>
    <scope>NUCLEOTIDE SEQUENCE [LARGE SCALE GENOMIC DNA]</scope>
    <source>
        <strain evidence="18">COL-18-3</strain>
    </source>
</reference>
<dbReference type="GO" id="GO:0031011">
    <property type="term" value="C:Ino80 complex"/>
    <property type="evidence" value="ECO:0007669"/>
    <property type="project" value="UniProtKB-UniRule"/>
</dbReference>
<organism evidence="17 18">
    <name type="scientific">Zancudomyces culisetae</name>
    <name type="common">Gut fungus</name>
    <name type="synonym">Smittium culisetae</name>
    <dbReference type="NCBI Taxonomy" id="1213189"/>
    <lineage>
        <taxon>Eukaryota</taxon>
        <taxon>Fungi</taxon>
        <taxon>Fungi incertae sedis</taxon>
        <taxon>Zoopagomycota</taxon>
        <taxon>Kickxellomycotina</taxon>
        <taxon>Harpellomycetes</taxon>
        <taxon>Harpellales</taxon>
        <taxon>Legeriomycetaceae</taxon>
        <taxon>Zancudomyces</taxon>
    </lineage>
</organism>
<dbReference type="Pfam" id="PF00176">
    <property type="entry name" value="SNF2-rel_dom"/>
    <property type="match status" value="1"/>
</dbReference>
<feature type="compositionally biased region" description="Low complexity" evidence="13">
    <location>
        <begin position="843"/>
        <end position="863"/>
    </location>
</feature>
<dbReference type="EC" id="3.6.4.-" evidence="12"/>
<sequence>MRQEEEAREATRQSRKLNFLITQTELYSHFVGSKMGMEMEMEMGGGGVNTNKHKKKVGGLQQQQSQQQQQQHYQEEEEEEEEEGEKVDDDLDFLNDSDEKIQERARRQAQDALEKQLEKTREFDTDSKRHKTASQEVELKQAVENLNFQEPSMLGEETVHISQPKMLMCKLKEYQLKGLNWLVNLYEQGINGILADEMGLGKTVQSISLMAYLVEKYGIWGPFMVVVPATTLHNWQQEISRFVPDVKILPYWGTQRDRKILRKSFWDVKKLGRRDSPFHVLITSYQLVVSDETVLNRVKWQYMVLDEAQAIKSSASTRWKVLLQFKCRNRLLLTGTPIQNSMQELWALLHFIMPSLFDSHEEFSEWFSKDIESHAETNSMLNFRQLQRLHMILKPFMLRRTKKHVQNELGEKIEHLVYCNLTHKQTEMYKGLMRRISVDDLLTRLNNNNYKSSKESDESLMNLVMQFRKVCNHPELFERGEIESPYALVNHSYAPLNRPESNWLYQKSSKPVLGLYLPNLISVTLAYQFKRARLFVDRFLSQSQSQSQSLSIFNNSYYSPYYTNLDLETQALSNLRLLLSVTSDLYQYSDLKSLNPMYKPSVIAPTPSLVTFTANPVLTNYNDNDNYNYNDNYINNAISTGCIKSTLKQQLHDMYHHTNFPNSFLTKGSSLVWTPSSEKLILHAGKMKVLDPLLSQLKADGHRVLIYFQMTRMIDLMEEYLAYRQYTYLRLDGSSKISDRNSMVMDWQTRPDIFIFLLSTRAGGLGINLTAADTVIFYDSDWNPTVDQQAMDRAHRLGQTKQVTVYRLITQGTIELRILERARQKDNIHKLVISAHKNNQLVSPNDNSESSSTSTNNNNNNNN</sequence>
<dbReference type="InterPro" id="IPR001650">
    <property type="entry name" value="Helicase_C-like"/>
</dbReference>
<dbReference type="GO" id="GO:0005524">
    <property type="term" value="F:ATP binding"/>
    <property type="evidence" value="ECO:0007669"/>
    <property type="project" value="UniProtKB-UniRule"/>
</dbReference>
<comment type="subcellular location">
    <subcellularLocation>
        <location evidence="1 12">Nucleus</location>
    </subcellularLocation>
</comment>
<keyword evidence="18" id="KW-1185">Reference proteome</keyword>
<evidence type="ECO:0000256" key="7">
    <source>
        <dbReference type="ARBA" id="ARBA00022840"/>
    </source>
</evidence>
<keyword evidence="5 12" id="KW-0227">DNA damage</keyword>
<dbReference type="PROSITE" id="PS51194">
    <property type="entry name" value="HELICASE_CTER"/>
    <property type="match status" value="1"/>
</dbReference>
<dbReference type="SMART" id="SM00487">
    <property type="entry name" value="DEXDc"/>
    <property type="match status" value="1"/>
</dbReference>
<comment type="catalytic activity">
    <reaction evidence="12">
        <text>ATP + H2O = ADP + phosphate + H(+)</text>
        <dbReference type="Rhea" id="RHEA:13065"/>
        <dbReference type="ChEBI" id="CHEBI:15377"/>
        <dbReference type="ChEBI" id="CHEBI:15378"/>
        <dbReference type="ChEBI" id="CHEBI:30616"/>
        <dbReference type="ChEBI" id="CHEBI:43474"/>
        <dbReference type="ChEBI" id="CHEBI:456216"/>
    </reaction>
</comment>
<comment type="domain">
    <text evidence="12">The DBINO region is involved in binding to DNA.</text>
</comment>
<gene>
    <name evidence="17" type="ORF">AX774_g5415</name>
</gene>
<keyword evidence="9" id="KW-0010">Activator</keyword>
<dbReference type="Proteomes" id="UP000188320">
    <property type="component" value="Unassembled WGS sequence"/>
</dbReference>
<feature type="domain" description="Helicase C-terminal" evidence="15">
    <location>
        <begin position="689"/>
        <end position="839"/>
    </location>
</feature>
<dbReference type="InterPro" id="IPR000330">
    <property type="entry name" value="SNF2_N"/>
</dbReference>
<feature type="domain" description="Helicase ATP-binding" evidence="14">
    <location>
        <begin position="183"/>
        <end position="355"/>
    </location>
</feature>